<feature type="transmembrane region" description="Helical" evidence="6">
    <location>
        <begin position="305"/>
        <end position="326"/>
    </location>
</feature>
<dbReference type="STRING" id="299262.BWR18_06345"/>
<dbReference type="PANTHER" id="PTHR33529">
    <property type="entry name" value="SLR0882 PROTEIN-RELATED"/>
    <property type="match status" value="1"/>
</dbReference>
<dbReference type="KEGG" id="tom:BWR18_06345"/>
<dbReference type="EMBL" id="CP019312">
    <property type="protein sequence ID" value="APX11339.1"/>
    <property type="molecule type" value="Genomic_DNA"/>
</dbReference>
<dbReference type="PANTHER" id="PTHR33529:SF2">
    <property type="entry name" value="LIPOPOLYSACCHARIDE EXPORT SYSTEM PERMEASE PROTEIN LPTG"/>
    <property type="match status" value="1"/>
</dbReference>
<proteinExistence type="predicted"/>
<name>A0A1P8MTQ2_9RHOB</name>
<evidence type="ECO:0000256" key="6">
    <source>
        <dbReference type="SAM" id="Phobius"/>
    </source>
</evidence>
<feature type="transmembrane region" description="Helical" evidence="6">
    <location>
        <begin position="63"/>
        <end position="80"/>
    </location>
</feature>
<evidence type="ECO:0000256" key="1">
    <source>
        <dbReference type="ARBA" id="ARBA00004651"/>
    </source>
</evidence>
<dbReference type="GO" id="GO:0043190">
    <property type="term" value="C:ATP-binding cassette (ABC) transporter complex"/>
    <property type="evidence" value="ECO:0007669"/>
    <property type="project" value="InterPro"/>
</dbReference>
<evidence type="ECO:0000313" key="7">
    <source>
        <dbReference type="EMBL" id="APX11339.1"/>
    </source>
</evidence>
<evidence type="ECO:0000256" key="3">
    <source>
        <dbReference type="ARBA" id="ARBA00022692"/>
    </source>
</evidence>
<gene>
    <name evidence="7" type="ORF">BWR18_06345</name>
</gene>
<feature type="transmembrane region" description="Helical" evidence="6">
    <location>
        <begin position="338"/>
        <end position="360"/>
    </location>
</feature>
<feature type="transmembrane region" description="Helical" evidence="6">
    <location>
        <begin position="282"/>
        <end position="299"/>
    </location>
</feature>
<reference evidence="7 8" key="1">
    <citation type="submission" date="2017-01" db="EMBL/GenBank/DDBJ databases">
        <title>Complete genome of Tateyamaria omphalii DOK1-4 isolated from seawater in Dokdo.</title>
        <authorList>
            <person name="Kim J.H."/>
            <person name="Chi W.-J."/>
        </authorList>
    </citation>
    <scope>NUCLEOTIDE SEQUENCE [LARGE SCALE GENOMIC DNA]</scope>
    <source>
        <strain evidence="7 8">DOK1-4</strain>
    </source>
</reference>
<sequence>MILHMYFARRFALALLSIAAVLTALVGLVDLIDQTRKFAQFGVGFAQRIGLTLLNVPETLNQILPLIMILATVALFVSLARSSELVVTRAAGRSALRALVGPVVVSIIIGILATTTLGPMVAATSKRYATLAETYRSGGVSALSISEEGLWLRQGSDTGQTVIRAARSNADASVLYGVTFVAYAPNGGPVRRIEAASAALRDGAWSLRMAKAWPLTVGINPEANAVEHEILEIPSTLTLDSIRERLGTPAGVSIWDMPEFIEQLEQAGFSARKHVVWMQTELARPIFLMGMVLVAAAFTMRHTRFGGTGTAVLAAVLLGFGLYFIRSFAQILGENGQIPVLLAAWAPPVASILLALGLLLRAEDG</sequence>
<dbReference type="RefSeq" id="WP_076627202.1">
    <property type="nucleotide sequence ID" value="NZ_CP019312.1"/>
</dbReference>
<keyword evidence="5 6" id="KW-0472">Membrane</keyword>
<comment type="subcellular location">
    <subcellularLocation>
        <location evidence="1">Cell membrane</location>
        <topology evidence="1">Multi-pass membrane protein</topology>
    </subcellularLocation>
</comment>
<evidence type="ECO:0000313" key="8">
    <source>
        <dbReference type="Proteomes" id="UP000186336"/>
    </source>
</evidence>
<dbReference type="NCBIfam" id="TIGR04408">
    <property type="entry name" value="LptG_lptG"/>
    <property type="match status" value="1"/>
</dbReference>
<feature type="transmembrane region" description="Helical" evidence="6">
    <location>
        <begin position="100"/>
        <end position="122"/>
    </location>
</feature>
<keyword evidence="2" id="KW-1003">Cell membrane</keyword>
<keyword evidence="3 6" id="KW-0812">Transmembrane</keyword>
<evidence type="ECO:0000256" key="4">
    <source>
        <dbReference type="ARBA" id="ARBA00022989"/>
    </source>
</evidence>
<dbReference type="GO" id="GO:0055085">
    <property type="term" value="P:transmembrane transport"/>
    <property type="evidence" value="ECO:0007669"/>
    <property type="project" value="InterPro"/>
</dbReference>
<dbReference type="OrthoDB" id="9798468at2"/>
<protein>
    <submittedName>
        <fullName evidence="7">LPS export ABC transporter permease LptG</fullName>
    </submittedName>
</protein>
<keyword evidence="4 6" id="KW-1133">Transmembrane helix</keyword>
<dbReference type="AlphaFoldDB" id="A0A1P8MTQ2"/>
<keyword evidence="8" id="KW-1185">Reference proteome</keyword>
<dbReference type="GO" id="GO:0015920">
    <property type="term" value="P:lipopolysaccharide transport"/>
    <property type="evidence" value="ECO:0007669"/>
    <property type="project" value="TreeGrafter"/>
</dbReference>
<evidence type="ECO:0000256" key="5">
    <source>
        <dbReference type="ARBA" id="ARBA00023136"/>
    </source>
</evidence>
<dbReference type="Pfam" id="PF03739">
    <property type="entry name" value="LptF_LptG"/>
    <property type="match status" value="1"/>
</dbReference>
<evidence type="ECO:0000256" key="2">
    <source>
        <dbReference type="ARBA" id="ARBA00022475"/>
    </source>
</evidence>
<dbReference type="InterPro" id="IPR005495">
    <property type="entry name" value="LptG/LptF_permease"/>
</dbReference>
<organism evidence="7 8">
    <name type="scientific">Tateyamaria omphalii</name>
    <dbReference type="NCBI Taxonomy" id="299262"/>
    <lineage>
        <taxon>Bacteria</taxon>
        <taxon>Pseudomonadati</taxon>
        <taxon>Pseudomonadota</taxon>
        <taxon>Alphaproteobacteria</taxon>
        <taxon>Rhodobacterales</taxon>
        <taxon>Roseobacteraceae</taxon>
        <taxon>Tateyamaria</taxon>
    </lineage>
</organism>
<dbReference type="Proteomes" id="UP000186336">
    <property type="component" value="Chromosome"/>
</dbReference>
<accession>A0A1P8MTQ2</accession>
<dbReference type="InterPro" id="IPR030923">
    <property type="entry name" value="LptG"/>
</dbReference>